<evidence type="ECO:0000313" key="2">
    <source>
        <dbReference type="Proteomes" id="UP000887013"/>
    </source>
</evidence>
<name>A0A8X6MVL0_NEPPI</name>
<organism evidence="1 2">
    <name type="scientific">Nephila pilipes</name>
    <name type="common">Giant wood spider</name>
    <name type="synonym">Nephila maculata</name>
    <dbReference type="NCBI Taxonomy" id="299642"/>
    <lineage>
        <taxon>Eukaryota</taxon>
        <taxon>Metazoa</taxon>
        <taxon>Ecdysozoa</taxon>
        <taxon>Arthropoda</taxon>
        <taxon>Chelicerata</taxon>
        <taxon>Arachnida</taxon>
        <taxon>Araneae</taxon>
        <taxon>Araneomorphae</taxon>
        <taxon>Entelegynae</taxon>
        <taxon>Araneoidea</taxon>
        <taxon>Nephilidae</taxon>
        <taxon>Nephila</taxon>
    </lineage>
</organism>
<evidence type="ECO:0000313" key="1">
    <source>
        <dbReference type="EMBL" id="GFS80187.1"/>
    </source>
</evidence>
<proteinExistence type="predicted"/>
<dbReference type="Proteomes" id="UP000887013">
    <property type="component" value="Unassembled WGS sequence"/>
</dbReference>
<dbReference type="AlphaFoldDB" id="A0A8X6MVL0"/>
<keyword evidence="2" id="KW-1185">Reference proteome</keyword>
<dbReference type="EMBL" id="BMAW01097540">
    <property type="protein sequence ID" value="GFS80187.1"/>
    <property type="molecule type" value="Genomic_DNA"/>
</dbReference>
<sequence>MIASPKFPPSSSAPPPHYGLLFQHAGVRPVVFLAWKCDISFPFQMIAWINAESARWWEGGISLPPLCPTLLKIPDADTPEKSRGGGVLPTKKRELPKNFCAQIAGPCKYTHRFERERESPI</sequence>
<reference evidence="1" key="1">
    <citation type="submission" date="2020-08" db="EMBL/GenBank/DDBJ databases">
        <title>Multicomponent nature underlies the extraordinary mechanical properties of spider dragline silk.</title>
        <authorList>
            <person name="Kono N."/>
            <person name="Nakamura H."/>
            <person name="Mori M."/>
            <person name="Yoshida Y."/>
            <person name="Ohtoshi R."/>
            <person name="Malay A.D."/>
            <person name="Moran D.A.P."/>
            <person name="Tomita M."/>
            <person name="Numata K."/>
            <person name="Arakawa K."/>
        </authorList>
    </citation>
    <scope>NUCLEOTIDE SEQUENCE</scope>
</reference>
<gene>
    <name evidence="1" type="ORF">NPIL_375511</name>
</gene>
<protein>
    <submittedName>
        <fullName evidence="1">Uncharacterized protein</fullName>
    </submittedName>
</protein>
<accession>A0A8X6MVL0</accession>
<comment type="caution">
    <text evidence="1">The sequence shown here is derived from an EMBL/GenBank/DDBJ whole genome shotgun (WGS) entry which is preliminary data.</text>
</comment>